<feature type="compositionally biased region" description="Polar residues" evidence="1">
    <location>
        <begin position="252"/>
        <end position="269"/>
    </location>
</feature>
<evidence type="ECO:0000313" key="3">
    <source>
        <dbReference type="Proteomes" id="UP001151760"/>
    </source>
</evidence>
<feature type="region of interest" description="Disordered" evidence="1">
    <location>
        <begin position="330"/>
        <end position="351"/>
    </location>
</feature>
<keyword evidence="3" id="KW-1185">Reference proteome</keyword>
<organism evidence="2 3">
    <name type="scientific">Tanacetum coccineum</name>
    <dbReference type="NCBI Taxonomy" id="301880"/>
    <lineage>
        <taxon>Eukaryota</taxon>
        <taxon>Viridiplantae</taxon>
        <taxon>Streptophyta</taxon>
        <taxon>Embryophyta</taxon>
        <taxon>Tracheophyta</taxon>
        <taxon>Spermatophyta</taxon>
        <taxon>Magnoliopsida</taxon>
        <taxon>eudicotyledons</taxon>
        <taxon>Gunneridae</taxon>
        <taxon>Pentapetalae</taxon>
        <taxon>asterids</taxon>
        <taxon>campanulids</taxon>
        <taxon>Asterales</taxon>
        <taxon>Asteraceae</taxon>
        <taxon>Asteroideae</taxon>
        <taxon>Anthemideae</taxon>
        <taxon>Anthemidinae</taxon>
        <taxon>Tanacetum</taxon>
    </lineage>
</organism>
<gene>
    <name evidence="2" type="ORF">Tco_0951980</name>
</gene>
<dbReference type="Proteomes" id="UP001151760">
    <property type="component" value="Unassembled WGS sequence"/>
</dbReference>
<feature type="compositionally biased region" description="Basic and acidic residues" evidence="1">
    <location>
        <begin position="170"/>
        <end position="192"/>
    </location>
</feature>
<evidence type="ECO:0000256" key="1">
    <source>
        <dbReference type="SAM" id="MobiDB-lite"/>
    </source>
</evidence>
<feature type="region of interest" description="Disordered" evidence="1">
    <location>
        <begin position="146"/>
        <end position="211"/>
    </location>
</feature>
<sequence length="360" mass="40945">MITVTLRCYTIAEKYIALLHTLQQKLHVDLLSPSFCGCDDIVVIIVVGSEILDKLFKNNLFYSLFDLNMSAYVALGVWRMVTVMAVNDRPIHTNTTGCGGCLGNRVECAHGCASILRGVPSLDPYFFLDTYCYDVFLNPEDKAYMYGGSEDNEQGDDEDDSEDGEDENDRTDIQKESQKRPNQARDGKDKVKSKPKSVKVRKSTQTKSKVNQVKKIQLEGLKLPNLKLYYKNNKTRAEIKNWGKYNLRDRSCQPTQNPSFPPNKTQEQLTGPLHPLLPCNLYNPMDKTHPPPPLSPPSYTPFPSDFDGLDDSKRSTRRLNGCDYLYQVPHTTKTPSEALTKEAQERSPRREDLCYKWSLL</sequence>
<comment type="caution">
    <text evidence="2">The sequence shown here is derived from an EMBL/GenBank/DDBJ whole genome shotgun (WGS) entry which is preliminary data.</text>
</comment>
<feature type="compositionally biased region" description="Basic and acidic residues" evidence="1">
    <location>
        <begin position="339"/>
        <end position="351"/>
    </location>
</feature>
<protein>
    <submittedName>
        <fullName evidence="2">Uncharacterized protein</fullName>
    </submittedName>
</protein>
<dbReference type="EMBL" id="BQNB010015713">
    <property type="protein sequence ID" value="GJT43265.1"/>
    <property type="molecule type" value="Genomic_DNA"/>
</dbReference>
<proteinExistence type="predicted"/>
<reference evidence="2" key="2">
    <citation type="submission" date="2022-01" db="EMBL/GenBank/DDBJ databases">
        <authorList>
            <person name="Yamashiro T."/>
            <person name="Shiraishi A."/>
            <person name="Satake H."/>
            <person name="Nakayama K."/>
        </authorList>
    </citation>
    <scope>NUCLEOTIDE SEQUENCE</scope>
</reference>
<feature type="compositionally biased region" description="Basic residues" evidence="1">
    <location>
        <begin position="193"/>
        <end position="204"/>
    </location>
</feature>
<reference evidence="2" key="1">
    <citation type="journal article" date="2022" name="Int. J. Mol. Sci.">
        <title>Draft Genome of Tanacetum Coccineum: Genomic Comparison of Closely Related Tanacetum-Family Plants.</title>
        <authorList>
            <person name="Yamashiro T."/>
            <person name="Shiraishi A."/>
            <person name="Nakayama K."/>
            <person name="Satake H."/>
        </authorList>
    </citation>
    <scope>NUCLEOTIDE SEQUENCE</scope>
</reference>
<feature type="compositionally biased region" description="Acidic residues" evidence="1">
    <location>
        <begin position="150"/>
        <end position="169"/>
    </location>
</feature>
<feature type="region of interest" description="Disordered" evidence="1">
    <location>
        <begin position="252"/>
        <end position="304"/>
    </location>
</feature>
<name>A0ABQ5DVR0_9ASTR</name>
<evidence type="ECO:0000313" key="2">
    <source>
        <dbReference type="EMBL" id="GJT43265.1"/>
    </source>
</evidence>
<accession>A0ABQ5DVR0</accession>
<feature type="compositionally biased region" description="Pro residues" evidence="1">
    <location>
        <begin position="290"/>
        <end position="300"/>
    </location>
</feature>